<feature type="region of interest" description="Disordered" evidence="1">
    <location>
        <begin position="1"/>
        <end position="48"/>
    </location>
</feature>
<feature type="compositionally biased region" description="Polar residues" evidence="1">
    <location>
        <begin position="1"/>
        <end position="13"/>
    </location>
</feature>
<gene>
    <name evidence="2" type="ORF">E2986_12292</name>
</gene>
<keyword evidence="3" id="KW-1185">Reference proteome</keyword>
<dbReference type="EMBL" id="WNWW01000412">
    <property type="protein sequence ID" value="KAF3425180.1"/>
    <property type="molecule type" value="Genomic_DNA"/>
</dbReference>
<evidence type="ECO:0000256" key="1">
    <source>
        <dbReference type="SAM" id="MobiDB-lite"/>
    </source>
</evidence>
<name>A0A833S5M6_9HYME</name>
<feature type="compositionally biased region" description="Low complexity" evidence="1">
    <location>
        <begin position="14"/>
        <end position="36"/>
    </location>
</feature>
<dbReference type="AlphaFoldDB" id="A0A833S5M6"/>
<comment type="caution">
    <text evidence="2">The sequence shown here is derived from an EMBL/GenBank/DDBJ whole genome shotgun (WGS) entry which is preliminary data.</text>
</comment>
<evidence type="ECO:0000313" key="2">
    <source>
        <dbReference type="EMBL" id="KAF3425180.1"/>
    </source>
</evidence>
<protein>
    <submittedName>
        <fullName evidence="2">Uncharacterized protein</fullName>
    </submittedName>
</protein>
<reference evidence="2" key="1">
    <citation type="submission" date="2019-11" db="EMBL/GenBank/DDBJ databases">
        <title>The nuclear and mitochondrial genomes of Frieseomelitta varia - a highly eusocial stingless bee (Meliponini) with a permanently sterile worker caste.</title>
        <authorList>
            <person name="Freitas F.C.P."/>
            <person name="Lourenco A.P."/>
            <person name="Nunes F.M.F."/>
            <person name="Paschoal A.R."/>
            <person name="Abreu F.C.P."/>
            <person name="Barbin F.O."/>
            <person name="Bataglia L."/>
            <person name="Cardoso-Junior C.A.M."/>
            <person name="Cervoni M.S."/>
            <person name="Silva S.R."/>
            <person name="Dalarmi F."/>
            <person name="Del Lama M.A."/>
            <person name="Depintor T.S."/>
            <person name="Ferreira K.M."/>
            <person name="Goria P.S."/>
            <person name="Jaskot M.C."/>
            <person name="Lago D.C."/>
            <person name="Luna-Lucena D."/>
            <person name="Moda L.M."/>
            <person name="Nascimento L."/>
            <person name="Pedrino M."/>
            <person name="Rabico F.O."/>
            <person name="Sanches F.C."/>
            <person name="Santos D.E."/>
            <person name="Santos C.G."/>
            <person name="Vieira J."/>
            <person name="Lopes T.F."/>
            <person name="Barchuk A.R."/>
            <person name="Hartfelder K."/>
            <person name="Simoes Z.L.P."/>
            <person name="Bitondi M.M.G."/>
            <person name="Pinheiro D.G."/>
        </authorList>
    </citation>
    <scope>NUCLEOTIDE SEQUENCE</scope>
    <source>
        <strain evidence="2">USP_RPSP 00005682</strain>
        <tissue evidence="2">Whole individual</tissue>
    </source>
</reference>
<accession>A0A833S5M6</accession>
<evidence type="ECO:0000313" key="3">
    <source>
        <dbReference type="Proteomes" id="UP000655588"/>
    </source>
</evidence>
<feature type="non-terminal residue" evidence="2">
    <location>
        <position position="1"/>
    </location>
</feature>
<sequence length="71" mass="7492">PIPSSAINGSTDRISSIPFSSLSTSPAAAAAFPSPSGRDDTRSSRFRLTGSDALCERVTTVFRRDTNTTQT</sequence>
<proteinExistence type="predicted"/>
<organism evidence="2 3">
    <name type="scientific">Frieseomelitta varia</name>
    <dbReference type="NCBI Taxonomy" id="561572"/>
    <lineage>
        <taxon>Eukaryota</taxon>
        <taxon>Metazoa</taxon>
        <taxon>Ecdysozoa</taxon>
        <taxon>Arthropoda</taxon>
        <taxon>Hexapoda</taxon>
        <taxon>Insecta</taxon>
        <taxon>Pterygota</taxon>
        <taxon>Neoptera</taxon>
        <taxon>Endopterygota</taxon>
        <taxon>Hymenoptera</taxon>
        <taxon>Apocrita</taxon>
        <taxon>Aculeata</taxon>
        <taxon>Apoidea</taxon>
        <taxon>Anthophila</taxon>
        <taxon>Apidae</taxon>
        <taxon>Frieseomelitta</taxon>
    </lineage>
</organism>
<dbReference type="Proteomes" id="UP000655588">
    <property type="component" value="Unassembled WGS sequence"/>
</dbReference>